<dbReference type="Gene3D" id="3.40.50.150">
    <property type="entry name" value="Vaccinia Virus protein VP39"/>
    <property type="match status" value="1"/>
</dbReference>
<evidence type="ECO:0000259" key="1">
    <source>
        <dbReference type="Pfam" id="PF03848"/>
    </source>
</evidence>
<comment type="caution">
    <text evidence="2">The sequence shown here is derived from an EMBL/GenBank/DDBJ whole genome shotgun (WGS) entry which is preliminary data.</text>
</comment>
<dbReference type="Pfam" id="PF03848">
    <property type="entry name" value="TehB"/>
    <property type="match status" value="1"/>
</dbReference>
<dbReference type="PANTHER" id="PTHR43464">
    <property type="entry name" value="METHYLTRANSFERASE"/>
    <property type="match status" value="1"/>
</dbReference>
<dbReference type="AlphaFoldDB" id="X1IIX7"/>
<dbReference type="InterPro" id="IPR029063">
    <property type="entry name" value="SAM-dependent_MTases_sf"/>
</dbReference>
<organism evidence="2">
    <name type="scientific">marine sediment metagenome</name>
    <dbReference type="NCBI Taxonomy" id="412755"/>
    <lineage>
        <taxon>unclassified sequences</taxon>
        <taxon>metagenomes</taxon>
        <taxon>ecological metagenomes</taxon>
    </lineage>
</organism>
<feature type="domain" description="Tellurite resistance methyltransferase TehB-like" evidence="1">
    <location>
        <begin position="38"/>
        <end position="96"/>
    </location>
</feature>
<sequence>MDKRPFWEESYKRTGSADTFASGKPSAELHRLVNRLPQGAKVLDLGCGEGRNTLFLAENGLDVTAVDISEAGIAKLGHLADQKGLIVVTEVQDMCEYVFKGYL</sequence>
<name>X1IIX7_9ZZZZ</name>
<dbReference type="SUPFAM" id="SSF53335">
    <property type="entry name" value="S-adenosyl-L-methionine-dependent methyltransferases"/>
    <property type="match status" value="1"/>
</dbReference>
<dbReference type="InterPro" id="IPR015985">
    <property type="entry name" value="TehB-like_dom"/>
</dbReference>
<evidence type="ECO:0000313" key="2">
    <source>
        <dbReference type="EMBL" id="GAH57493.1"/>
    </source>
</evidence>
<protein>
    <recommendedName>
        <fullName evidence="1">Tellurite resistance methyltransferase TehB-like domain-containing protein</fullName>
    </recommendedName>
</protein>
<accession>X1IIX7</accession>
<dbReference type="EMBL" id="BARU01017196">
    <property type="protein sequence ID" value="GAH57493.1"/>
    <property type="molecule type" value="Genomic_DNA"/>
</dbReference>
<gene>
    <name evidence="2" type="ORF">S03H2_28543</name>
</gene>
<proteinExistence type="predicted"/>
<dbReference type="GO" id="GO:0008168">
    <property type="term" value="F:methyltransferase activity"/>
    <property type="evidence" value="ECO:0007669"/>
    <property type="project" value="TreeGrafter"/>
</dbReference>
<dbReference type="CDD" id="cd02440">
    <property type="entry name" value="AdoMet_MTases"/>
    <property type="match status" value="1"/>
</dbReference>
<reference evidence="2" key="1">
    <citation type="journal article" date="2014" name="Front. Microbiol.">
        <title>High frequency of phylogenetically diverse reductive dehalogenase-homologous genes in deep subseafloor sedimentary metagenomes.</title>
        <authorList>
            <person name="Kawai M."/>
            <person name="Futagami T."/>
            <person name="Toyoda A."/>
            <person name="Takaki Y."/>
            <person name="Nishi S."/>
            <person name="Hori S."/>
            <person name="Arai W."/>
            <person name="Tsubouchi T."/>
            <person name="Morono Y."/>
            <person name="Uchiyama I."/>
            <person name="Ito T."/>
            <person name="Fujiyama A."/>
            <person name="Inagaki F."/>
            <person name="Takami H."/>
        </authorList>
    </citation>
    <scope>NUCLEOTIDE SEQUENCE</scope>
    <source>
        <strain evidence="2">Expedition CK06-06</strain>
    </source>
</reference>